<dbReference type="RefSeq" id="WP_256619649.1">
    <property type="nucleotide sequence ID" value="NZ_JANIBC010000007.1"/>
</dbReference>
<evidence type="ECO:0000313" key="1">
    <source>
        <dbReference type="EMBL" id="MCQ8185711.1"/>
    </source>
</evidence>
<sequence>MSVGTQSVANLGAWQQSYFGKKGPSHTTRMFPKRAEELKAGGSIYWVIQGSVQARQVIKDLVAVKTKSGTKCRIVLEPSLIPVRPVARKPFQGWRYLKPEEAPPDLDHEAAEDDLPIRAELAELGLL</sequence>
<organism evidence="1 2">
    <name type="scientific">Parvularcula maris</name>
    <dbReference type="NCBI Taxonomy" id="2965077"/>
    <lineage>
        <taxon>Bacteria</taxon>
        <taxon>Pseudomonadati</taxon>
        <taxon>Pseudomonadota</taxon>
        <taxon>Alphaproteobacteria</taxon>
        <taxon>Parvularculales</taxon>
        <taxon>Parvularculaceae</taxon>
        <taxon>Parvularcula</taxon>
    </lineage>
</organism>
<comment type="caution">
    <text evidence="1">The sequence shown here is derived from an EMBL/GenBank/DDBJ whole genome shotgun (WGS) entry which is preliminary data.</text>
</comment>
<keyword evidence="2" id="KW-1185">Reference proteome</keyword>
<reference evidence="1" key="1">
    <citation type="submission" date="2022-07" db="EMBL/GenBank/DDBJ databases">
        <title>Parvularcula maris sp. nov., an algicidal bacterium isolated from seawater.</title>
        <authorList>
            <person name="Li F."/>
        </authorList>
    </citation>
    <scope>NUCLEOTIDE SEQUENCE</scope>
    <source>
        <strain evidence="1">BGMRC 0090</strain>
    </source>
</reference>
<dbReference type="PIRSF" id="PIRSF032025">
    <property type="entry name" value="UCP032025"/>
    <property type="match status" value="1"/>
</dbReference>
<dbReference type="EMBL" id="JANIBC010000007">
    <property type="protein sequence ID" value="MCQ8185711.1"/>
    <property type="molecule type" value="Genomic_DNA"/>
</dbReference>
<dbReference type="AlphaFoldDB" id="A0A9X2LA08"/>
<gene>
    <name evidence="1" type="ORF">NOG11_09920</name>
</gene>
<accession>A0A9X2LA08</accession>
<dbReference type="Pfam" id="PF07370">
    <property type="entry name" value="DUF1489"/>
    <property type="match status" value="1"/>
</dbReference>
<dbReference type="InterPro" id="IPR008320">
    <property type="entry name" value="UCP032025"/>
</dbReference>
<evidence type="ECO:0000313" key="2">
    <source>
        <dbReference type="Proteomes" id="UP001142610"/>
    </source>
</evidence>
<name>A0A9X2LA08_9PROT</name>
<protein>
    <submittedName>
        <fullName evidence="1">DUF1489 domain-containing protein</fullName>
    </submittedName>
</protein>
<dbReference type="Proteomes" id="UP001142610">
    <property type="component" value="Unassembled WGS sequence"/>
</dbReference>
<proteinExistence type="predicted"/>